<sequence>MNSFNKQAALTPPKNASELLDIYFLDIRSALLESAAALDRIERAAGGKDILDDPRIQDLKRACNIIMDGKNNRSEQILLLLSHPLE</sequence>
<protein>
    <submittedName>
        <fullName evidence="1">Uncharacterized protein</fullName>
    </submittedName>
</protein>
<evidence type="ECO:0000313" key="1">
    <source>
        <dbReference type="EMBL" id="SPD75376.1"/>
    </source>
</evidence>
<dbReference type="AlphaFoldDB" id="A0A445N0V3"/>
<dbReference type="EMBL" id="OJIN01000199">
    <property type="protein sequence ID" value="SPD75376.1"/>
    <property type="molecule type" value="Genomic_DNA"/>
</dbReference>
<name>A0A445N0V3_9BACT</name>
<proteinExistence type="predicted"/>
<reference evidence="1" key="1">
    <citation type="submission" date="2018-01" db="EMBL/GenBank/DDBJ databases">
        <authorList>
            <person name="Regsiter A."/>
            <person name="William W."/>
        </authorList>
    </citation>
    <scope>NUCLEOTIDE SEQUENCE</scope>
    <source>
        <strain evidence="1">TRIP AH-1</strain>
    </source>
</reference>
<gene>
    <name evidence="1" type="ORF">PITCH_A560017</name>
</gene>
<organism evidence="1">
    <name type="scientific">uncultured Desulfobacterium sp</name>
    <dbReference type="NCBI Taxonomy" id="201089"/>
    <lineage>
        <taxon>Bacteria</taxon>
        <taxon>Pseudomonadati</taxon>
        <taxon>Thermodesulfobacteriota</taxon>
        <taxon>Desulfobacteria</taxon>
        <taxon>Desulfobacterales</taxon>
        <taxon>Desulfobacteriaceae</taxon>
        <taxon>Desulfobacterium</taxon>
        <taxon>environmental samples</taxon>
    </lineage>
</organism>
<accession>A0A445N0V3</accession>